<evidence type="ECO:0000313" key="2">
    <source>
        <dbReference type="Proteomes" id="UP000564536"/>
    </source>
</evidence>
<dbReference type="AlphaFoldDB" id="A0A841Z9I3"/>
<reference evidence="1 2" key="1">
    <citation type="submission" date="2020-03" db="EMBL/GenBank/DDBJ databases">
        <title>Soil Listeria distribution.</title>
        <authorList>
            <person name="Liao J."/>
            <person name="Wiedmann M."/>
        </authorList>
    </citation>
    <scope>NUCLEOTIDE SEQUENCE [LARGE SCALE GENOMIC DNA]</scope>
    <source>
        <strain evidence="1 2">FSL L7-1523</strain>
    </source>
</reference>
<evidence type="ECO:0000313" key="1">
    <source>
        <dbReference type="EMBL" id="MBC1501975.1"/>
    </source>
</evidence>
<accession>A0A841Z9I3</accession>
<proteinExistence type="predicted"/>
<organism evidence="1 2">
    <name type="scientific">Listeria weihenstephanensis</name>
    <dbReference type="NCBI Taxonomy" id="1006155"/>
    <lineage>
        <taxon>Bacteria</taxon>
        <taxon>Bacillati</taxon>
        <taxon>Bacillota</taxon>
        <taxon>Bacilli</taxon>
        <taxon>Bacillales</taxon>
        <taxon>Listeriaceae</taxon>
        <taxon>Listeria</taxon>
    </lineage>
</organism>
<protein>
    <submittedName>
        <fullName evidence="1">Uncharacterized protein</fullName>
    </submittedName>
</protein>
<gene>
    <name evidence="1" type="ORF">HB943_15345</name>
</gene>
<dbReference type="RefSeq" id="WP_185427400.1">
    <property type="nucleotide sequence ID" value="NZ_JAARRL010000035.1"/>
</dbReference>
<comment type="caution">
    <text evidence="1">The sequence shown here is derived from an EMBL/GenBank/DDBJ whole genome shotgun (WGS) entry which is preliminary data.</text>
</comment>
<dbReference type="EMBL" id="JAARRL010000035">
    <property type="protein sequence ID" value="MBC1501975.1"/>
    <property type="molecule type" value="Genomic_DNA"/>
</dbReference>
<name>A0A841Z9I3_9LIST</name>
<dbReference type="Proteomes" id="UP000564536">
    <property type="component" value="Unassembled WGS sequence"/>
</dbReference>
<sequence length="198" mass="22983">MITIINSIEDALEKECYLPALALALTIPDICGEAAYPDLVDGKGRRLVGEQYRTWFDDWASKYFADHTGYSEDYKKAKNPYFTKVMCYELRCAYLHNGKTIIPNFGVNTDDEWDYLYSFELCINGLDMFGETWGSHSHNNNKKVKEIHVRVNIQKLCESLCLAAREYFKSNEGFGFENTRISVRDIEKEYEFINKTNS</sequence>